<dbReference type="RefSeq" id="WP_187784586.1">
    <property type="nucleotide sequence ID" value="NZ_JACTVA010000017.1"/>
</dbReference>
<keyword evidence="6" id="KW-0032">Aminotransferase</keyword>
<dbReference type="Gene3D" id="3.40.640.10">
    <property type="entry name" value="Type I PLP-dependent aspartate aminotransferase-like (Major domain)"/>
    <property type="match status" value="1"/>
</dbReference>
<proteinExistence type="inferred from homology"/>
<dbReference type="SUPFAM" id="SSF53383">
    <property type="entry name" value="PLP-dependent transferases"/>
    <property type="match status" value="1"/>
</dbReference>
<reference evidence="6 7" key="1">
    <citation type="journal article" date="2013" name="Int. J. Syst. Evol. Microbiol.">
        <title>Roseomonas aerophila sp. nov., isolated from air.</title>
        <authorList>
            <person name="Kim S.J."/>
            <person name="Weon H.Y."/>
            <person name="Ahn J.H."/>
            <person name="Hong S.B."/>
            <person name="Seok S.J."/>
            <person name="Whang K.S."/>
            <person name="Kwon S.W."/>
        </authorList>
    </citation>
    <scope>NUCLEOTIDE SEQUENCE [LARGE SCALE GENOMIC DNA]</scope>
    <source>
        <strain evidence="6 7">NBRC 108923</strain>
    </source>
</reference>
<dbReference type="InterPro" id="IPR015422">
    <property type="entry name" value="PyrdxlP-dep_Trfase_small"/>
</dbReference>
<gene>
    <name evidence="6" type="ORF">IBL26_11280</name>
</gene>
<evidence type="ECO:0000256" key="5">
    <source>
        <dbReference type="RuleBase" id="RU000382"/>
    </source>
</evidence>
<protein>
    <submittedName>
        <fullName evidence="6">Aspartate aminotransferase family protein</fullName>
    </submittedName>
</protein>
<keyword evidence="2 5" id="KW-0663">Pyridoxal phosphate</keyword>
<name>A0ABR7RM95_9PROT</name>
<evidence type="ECO:0000256" key="4">
    <source>
        <dbReference type="ARBA" id="ARBA00038302"/>
    </source>
</evidence>
<evidence type="ECO:0000313" key="6">
    <source>
        <dbReference type="EMBL" id="MBC9207416.1"/>
    </source>
</evidence>
<comment type="cofactor">
    <cofactor evidence="1 5">
        <name>pyridoxal 5'-phosphate</name>
        <dbReference type="ChEBI" id="CHEBI:597326"/>
    </cofactor>
</comment>
<dbReference type="PANTHER" id="PTHR42735:SF6">
    <property type="entry name" value="SPHINGOSINE-1-PHOSPHATE LYASE 1"/>
    <property type="match status" value="1"/>
</dbReference>
<dbReference type="Proteomes" id="UP000626026">
    <property type="component" value="Unassembled WGS sequence"/>
</dbReference>
<comment type="similarity">
    <text evidence="4">Belongs to the group II decarboxylase family. Sphingosine-1-phosphate lyase subfamily.</text>
</comment>
<dbReference type="Gene3D" id="3.90.1150.10">
    <property type="entry name" value="Aspartate Aminotransferase, domain 1"/>
    <property type="match status" value="1"/>
</dbReference>
<organism evidence="6 7">
    <name type="scientific">Teichococcus aerophilus</name>
    <dbReference type="NCBI Taxonomy" id="1224513"/>
    <lineage>
        <taxon>Bacteria</taxon>
        <taxon>Pseudomonadati</taxon>
        <taxon>Pseudomonadota</taxon>
        <taxon>Alphaproteobacteria</taxon>
        <taxon>Acetobacterales</taxon>
        <taxon>Roseomonadaceae</taxon>
        <taxon>Roseomonas</taxon>
    </lineage>
</organism>
<comment type="caution">
    <text evidence="6">The sequence shown here is derived from an EMBL/GenBank/DDBJ whole genome shotgun (WGS) entry which is preliminary data.</text>
</comment>
<evidence type="ECO:0000256" key="2">
    <source>
        <dbReference type="ARBA" id="ARBA00022898"/>
    </source>
</evidence>
<keyword evidence="7" id="KW-1185">Reference proteome</keyword>
<sequence>MPDTIAAATRRPFPDSGTAWPALEATLTEAKQSDIDWRNGKLAVYTYYRDDALLRVAQDAYALYFSENALGKRAFPSLARLETELVEMGLSLFEAPPGAGGTFTSGGTESIFLAVLAARNAKPVRGRPNIVACETLHATFNKAASFLGLDVVRTPMGTDFRADPAAIAAAIDENTVMLAASAPGYSHGVFDPIAAIGAVAQQRGMWFHVDACVGGFLAPFWRELGEALPDFDFRVPGVTSLSADLHKYGYAAKGASLVLLRDAALKRHHTFEFDAWPRGTYATETFSGTRPGGSIAAAWAMVNHLGREGYREHARLIMDAKTRLVAGIESIPGLEVVRPSDLCMLLYRSTDPALDLDALAERLGTRGWFVGRNVRPKAIHLALNTIHATNAQAYIADVSAAAAEVRDKSLRGTEDFRTY</sequence>
<accession>A0ABR7RM95</accession>
<dbReference type="InterPro" id="IPR015421">
    <property type="entry name" value="PyrdxlP-dep_Trfase_major"/>
</dbReference>
<dbReference type="GO" id="GO:0008483">
    <property type="term" value="F:transaminase activity"/>
    <property type="evidence" value="ECO:0007669"/>
    <property type="project" value="UniProtKB-KW"/>
</dbReference>
<dbReference type="InterPro" id="IPR002129">
    <property type="entry name" value="PyrdxlP-dep_de-COase"/>
</dbReference>
<evidence type="ECO:0000256" key="3">
    <source>
        <dbReference type="ARBA" id="ARBA00023239"/>
    </source>
</evidence>
<evidence type="ECO:0000313" key="7">
    <source>
        <dbReference type="Proteomes" id="UP000626026"/>
    </source>
</evidence>
<evidence type="ECO:0000256" key="1">
    <source>
        <dbReference type="ARBA" id="ARBA00001933"/>
    </source>
</evidence>
<dbReference type="Pfam" id="PF00282">
    <property type="entry name" value="Pyridoxal_deC"/>
    <property type="match status" value="1"/>
</dbReference>
<keyword evidence="3 5" id="KW-0456">Lyase</keyword>
<dbReference type="InterPro" id="IPR050477">
    <property type="entry name" value="GrpII_AminoAcid_Decarb"/>
</dbReference>
<dbReference type="PANTHER" id="PTHR42735">
    <property type="match status" value="1"/>
</dbReference>
<dbReference type="EMBL" id="JACTVA010000017">
    <property type="protein sequence ID" value="MBC9207416.1"/>
    <property type="molecule type" value="Genomic_DNA"/>
</dbReference>
<dbReference type="InterPro" id="IPR015424">
    <property type="entry name" value="PyrdxlP-dep_Trfase"/>
</dbReference>
<keyword evidence="6" id="KW-0808">Transferase</keyword>